<sequence>MATTPRRPLMETVNQRQGQDGAPNPSQAGPLGAPWWGVRLYGSFTQHSTIRNRENQIKLQARTPCLRYRSVLFQDLEKILQLYKMWPFLNNWAKLSNAATSQRPKPLHEKAPYQSQITSGQSQDKSSAIYMKLALVTAAEMNEGSVRGRSTAAFLVLLLHALFCQDMAVTNVTRVTRHDSGTKKAGVVRAGQEVATALTQGFTHARAVLGSDEDGSYEFGMKSSERLLWPSHRDLGLDGEDHPRLQRPAPVWRCRPVAPAVVAPAVMAPAVVAPAVLPDSTLPMHLRRDILLLGLSAGTT</sequence>
<keyword evidence="3" id="KW-1185">Reference proteome</keyword>
<accession>A0ABQ9VJZ4</accession>
<reference evidence="2 3" key="1">
    <citation type="submission" date="2023-05" db="EMBL/GenBank/DDBJ databases">
        <title>B98-5 Cell Line De Novo Hybrid Assembly: An Optical Mapping Approach.</title>
        <authorList>
            <person name="Kananen K."/>
            <person name="Auerbach J.A."/>
            <person name="Kautto E."/>
            <person name="Blachly J.S."/>
        </authorList>
    </citation>
    <scope>NUCLEOTIDE SEQUENCE [LARGE SCALE GENOMIC DNA]</scope>
    <source>
        <strain evidence="2">B95-8</strain>
        <tissue evidence="2">Cell line</tissue>
    </source>
</reference>
<dbReference type="EMBL" id="JASSZA010000005">
    <property type="protein sequence ID" value="KAK2109476.1"/>
    <property type="molecule type" value="Genomic_DNA"/>
</dbReference>
<feature type="region of interest" description="Disordered" evidence="1">
    <location>
        <begin position="1"/>
        <end position="29"/>
    </location>
</feature>
<protein>
    <submittedName>
        <fullName evidence="2">Uncharacterized protein</fullName>
    </submittedName>
</protein>
<dbReference type="Proteomes" id="UP001266305">
    <property type="component" value="Unassembled WGS sequence"/>
</dbReference>
<comment type="caution">
    <text evidence="2">The sequence shown here is derived from an EMBL/GenBank/DDBJ whole genome shotgun (WGS) entry which is preliminary data.</text>
</comment>
<proteinExistence type="predicted"/>
<name>A0ABQ9VJZ4_SAGOE</name>
<evidence type="ECO:0000313" key="3">
    <source>
        <dbReference type="Proteomes" id="UP001266305"/>
    </source>
</evidence>
<gene>
    <name evidence="2" type="ORF">P7K49_009222</name>
</gene>
<evidence type="ECO:0000256" key="1">
    <source>
        <dbReference type="SAM" id="MobiDB-lite"/>
    </source>
</evidence>
<evidence type="ECO:0000313" key="2">
    <source>
        <dbReference type="EMBL" id="KAK2109476.1"/>
    </source>
</evidence>
<organism evidence="2 3">
    <name type="scientific">Saguinus oedipus</name>
    <name type="common">Cotton-top tamarin</name>
    <name type="synonym">Oedipomidas oedipus</name>
    <dbReference type="NCBI Taxonomy" id="9490"/>
    <lineage>
        <taxon>Eukaryota</taxon>
        <taxon>Metazoa</taxon>
        <taxon>Chordata</taxon>
        <taxon>Craniata</taxon>
        <taxon>Vertebrata</taxon>
        <taxon>Euteleostomi</taxon>
        <taxon>Mammalia</taxon>
        <taxon>Eutheria</taxon>
        <taxon>Euarchontoglires</taxon>
        <taxon>Primates</taxon>
        <taxon>Haplorrhini</taxon>
        <taxon>Platyrrhini</taxon>
        <taxon>Cebidae</taxon>
        <taxon>Callitrichinae</taxon>
        <taxon>Saguinus</taxon>
    </lineage>
</organism>